<evidence type="ECO:0000259" key="3">
    <source>
        <dbReference type="PROSITE" id="PS51745"/>
    </source>
</evidence>
<dbReference type="SUPFAM" id="SSF50729">
    <property type="entry name" value="PH domain-like"/>
    <property type="match status" value="1"/>
</dbReference>
<dbReference type="Pfam" id="PF15411">
    <property type="entry name" value="PH_10"/>
    <property type="match status" value="1"/>
</dbReference>
<proteinExistence type="predicted"/>
<organism evidence="4 5">
    <name type="scientific">Coemansia pectinata</name>
    <dbReference type="NCBI Taxonomy" id="1052879"/>
    <lineage>
        <taxon>Eukaryota</taxon>
        <taxon>Fungi</taxon>
        <taxon>Fungi incertae sedis</taxon>
        <taxon>Zoopagomycota</taxon>
        <taxon>Kickxellomycotina</taxon>
        <taxon>Kickxellomycetes</taxon>
        <taxon>Kickxellales</taxon>
        <taxon>Kickxellaceae</taxon>
        <taxon>Coemansia</taxon>
    </lineage>
</organism>
<evidence type="ECO:0000313" key="4">
    <source>
        <dbReference type="EMBL" id="KAJ2748407.1"/>
    </source>
</evidence>
<accession>A0A9W8GSV8</accession>
<dbReference type="PROSITE" id="PS51745">
    <property type="entry name" value="PB1"/>
    <property type="match status" value="1"/>
</dbReference>
<evidence type="ECO:0000313" key="5">
    <source>
        <dbReference type="Proteomes" id="UP001140011"/>
    </source>
</evidence>
<dbReference type="Gene3D" id="1.20.900.10">
    <property type="entry name" value="Dbl homology (DH) domain"/>
    <property type="match status" value="1"/>
</dbReference>
<keyword evidence="5" id="KW-1185">Reference proteome</keyword>
<dbReference type="InterPro" id="IPR035899">
    <property type="entry name" value="DBL_dom_sf"/>
</dbReference>
<dbReference type="InterPro" id="IPR033511">
    <property type="entry name" value="Cdc24/Scd1_PH_dom"/>
</dbReference>
<dbReference type="GO" id="GO:0005634">
    <property type="term" value="C:nucleus"/>
    <property type="evidence" value="ECO:0007669"/>
    <property type="project" value="TreeGrafter"/>
</dbReference>
<dbReference type="SMART" id="SM00233">
    <property type="entry name" value="PH"/>
    <property type="match status" value="1"/>
</dbReference>
<dbReference type="Pfam" id="PF00621">
    <property type="entry name" value="RhoGEF"/>
    <property type="match status" value="1"/>
</dbReference>
<dbReference type="InterPro" id="IPR053793">
    <property type="entry name" value="PB1-like"/>
</dbReference>
<dbReference type="GO" id="GO:0005085">
    <property type="term" value="F:guanyl-nucleotide exchange factor activity"/>
    <property type="evidence" value="ECO:0007669"/>
    <property type="project" value="InterPro"/>
</dbReference>
<dbReference type="SUPFAM" id="SSF54277">
    <property type="entry name" value="CAD &amp; PB1 domains"/>
    <property type="match status" value="1"/>
</dbReference>
<dbReference type="Gene3D" id="2.30.29.30">
    <property type="entry name" value="Pleckstrin-homology domain (PH domain)/Phosphotyrosine-binding domain (PTB)"/>
    <property type="match status" value="1"/>
</dbReference>
<evidence type="ECO:0000259" key="2">
    <source>
        <dbReference type="PROSITE" id="PS50010"/>
    </source>
</evidence>
<dbReference type="PROSITE" id="PS50010">
    <property type="entry name" value="DH_2"/>
    <property type="match status" value="1"/>
</dbReference>
<dbReference type="GO" id="GO:0005737">
    <property type="term" value="C:cytoplasm"/>
    <property type="evidence" value="ECO:0007669"/>
    <property type="project" value="TreeGrafter"/>
</dbReference>
<feature type="region of interest" description="Disordered" evidence="1">
    <location>
        <begin position="205"/>
        <end position="248"/>
    </location>
</feature>
<dbReference type="Gene3D" id="3.10.20.90">
    <property type="entry name" value="Phosphatidylinositol 3-kinase Catalytic Subunit, Chain A, domain 1"/>
    <property type="match status" value="1"/>
</dbReference>
<name>A0A9W8GSV8_9FUNG</name>
<dbReference type="AlphaFoldDB" id="A0A9W8GSV8"/>
<dbReference type="CDD" id="cd13246">
    <property type="entry name" value="PH_Scd1"/>
    <property type="match status" value="1"/>
</dbReference>
<dbReference type="PANTHER" id="PTHR47339">
    <property type="entry name" value="CELL DIVISION CONTROL PROTEIN 24"/>
    <property type="match status" value="1"/>
</dbReference>
<dbReference type="SUPFAM" id="SSF48065">
    <property type="entry name" value="DBL homology domain (DH-domain)"/>
    <property type="match status" value="1"/>
</dbReference>
<evidence type="ECO:0000256" key="1">
    <source>
        <dbReference type="SAM" id="MobiDB-lite"/>
    </source>
</evidence>
<dbReference type="OrthoDB" id="1594986at2759"/>
<feature type="non-terminal residue" evidence="4">
    <location>
        <position position="1"/>
    </location>
</feature>
<dbReference type="InterPro" id="IPR000219">
    <property type="entry name" value="DH_dom"/>
</dbReference>
<comment type="caution">
    <text evidence="4">The sequence shown here is derived from an EMBL/GenBank/DDBJ whole genome shotgun (WGS) entry which is preliminary data.</text>
</comment>
<dbReference type="Proteomes" id="UP001140011">
    <property type="component" value="Unassembled WGS sequence"/>
</dbReference>
<dbReference type="SMART" id="SM00666">
    <property type="entry name" value="PB1"/>
    <property type="match status" value="1"/>
</dbReference>
<dbReference type="PANTHER" id="PTHR47339:SF1">
    <property type="entry name" value="CELL DIVISION CONTROL PROTEIN 24"/>
    <property type="match status" value="1"/>
</dbReference>
<dbReference type="CDD" id="cd05992">
    <property type="entry name" value="PB1"/>
    <property type="match status" value="1"/>
</dbReference>
<feature type="compositionally biased region" description="Polar residues" evidence="1">
    <location>
        <begin position="214"/>
        <end position="233"/>
    </location>
</feature>
<dbReference type="InterPro" id="IPR053026">
    <property type="entry name" value="CDC42_GEF"/>
</dbReference>
<protein>
    <submittedName>
        <fullName evidence="4">Guanine nucleotide exchange factor for Cdc42p</fullName>
    </submittedName>
</protein>
<dbReference type="InterPro" id="IPR001849">
    <property type="entry name" value="PH_domain"/>
</dbReference>
<dbReference type="InterPro" id="IPR011993">
    <property type="entry name" value="PH-like_dom_sf"/>
</dbReference>
<dbReference type="InterPro" id="IPR000270">
    <property type="entry name" value="PB1_dom"/>
</dbReference>
<feature type="domain" description="PB1" evidence="3">
    <location>
        <begin position="433"/>
        <end position="538"/>
    </location>
</feature>
<gene>
    <name evidence="4" type="primary">CDC24_2</name>
    <name evidence="4" type="ORF">GGI19_006124</name>
</gene>
<dbReference type="GO" id="GO:0043332">
    <property type="term" value="C:mating projection tip"/>
    <property type="evidence" value="ECO:0007669"/>
    <property type="project" value="TreeGrafter"/>
</dbReference>
<sequence length="538" mass="59614">ALSHIIEPHYELPSMLIKPVQRICKYPMIMEELTKFYDKTSPIYAELREGITAINSIVEQVNEAERKEGNLAVVGDLEDRVEDWKGYSISTFGELFLHDSFVMSTTDVKRELLIYLFENILICCKEVNEKERRRNQKQKSNALQLKGRIFLFSIHSVVDTSRDGQLSLTIYWRDVVMENFSLACRTEDQLKLWKSTMERLITRTRERSAAAEQPQESPTTLVPQRVGSNQQYGTDYDSEDVGIQRRGRHSEGSSLIFAMQLDKSASSLSHRKTYDGAPSRGRSNANKLAGDYQSELVDGIERSATISTFHRRQGTNGSGSSFGDAVEPVHRNQSSPMQSGPYYGKHEVPPVPVPPFHRSAGDTIGKIHSQKGPGPITITSPIPTAFSSSISPVTPGILGGPNGLSAMSNITTPVPLLSSSNSAGLPGGLQAKPVKVKVHFQDDIFVIVVKHDVHLKDLVERVERKIKICAGPRVGICSGHEQELASAPPLGIRMKYQDEDGDLISIGFDEDVQLAFESANASRKDETVMSTLNLFVSL</sequence>
<feature type="region of interest" description="Disordered" evidence="1">
    <location>
        <begin position="267"/>
        <end position="286"/>
    </location>
</feature>
<feature type="domain" description="DH" evidence="2">
    <location>
        <begin position="1"/>
        <end position="64"/>
    </location>
</feature>
<dbReference type="GO" id="GO:0031106">
    <property type="term" value="P:septin ring organization"/>
    <property type="evidence" value="ECO:0007669"/>
    <property type="project" value="TreeGrafter"/>
</dbReference>
<reference evidence="4" key="1">
    <citation type="submission" date="2022-07" db="EMBL/GenBank/DDBJ databases">
        <title>Phylogenomic reconstructions and comparative analyses of Kickxellomycotina fungi.</title>
        <authorList>
            <person name="Reynolds N.K."/>
            <person name="Stajich J.E."/>
            <person name="Barry K."/>
            <person name="Grigoriev I.V."/>
            <person name="Crous P."/>
            <person name="Smith M.E."/>
        </authorList>
    </citation>
    <scope>NUCLEOTIDE SEQUENCE</scope>
    <source>
        <strain evidence="4">BCRC 34297</strain>
    </source>
</reference>
<dbReference type="Pfam" id="PF00564">
    <property type="entry name" value="PB1"/>
    <property type="match status" value="1"/>
</dbReference>
<dbReference type="EMBL" id="JANBUH010001088">
    <property type="protein sequence ID" value="KAJ2748407.1"/>
    <property type="molecule type" value="Genomic_DNA"/>
</dbReference>
<dbReference type="GO" id="GO:0000935">
    <property type="term" value="C:division septum"/>
    <property type="evidence" value="ECO:0007669"/>
    <property type="project" value="TreeGrafter"/>
</dbReference>
<dbReference type="GO" id="GO:0030010">
    <property type="term" value="P:establishment of cell polarity"/>
    <property type="evidence" value="ECO:0007669"/>
    <property type="project" value="TreeGrafter"/>
</dbReference>